<gene>
    <name evidence="2" type="ordered locus">PECL_23</name>
</gene>
<dbReference type="Proteomes" id="UP000005444">
    <property type="component" value="Chromosome"/>
</dbReference>
<evidence type="ECO:0000259" key="1">
    <source>
        <dbReference type="SMART" id="SM00986"/>
    </source>
</evidence>
<proteinExistence type="predicted"/>
<dbReference type="PANTHER" id="PTHR42160:SF1">
    <property type="entry name" value="URACIL-DNA GLYCOSYLASE SUPERFAMILY PROTEIN"/>
    <property type="match status" value="1"/>
</dbReference>
<dbReference type="AlphaFoldDB" id="G8PEA0"/>
<dbReference type="EMBL" id="CP003137">
    <property type="protein sequence ID" value="AEV94361.1"/>
    <property type="molecule type" value="Genomic_DNA"/>
</dbReference>
<accession>G8PEA0</accession>
<dbReference type="SUPFAM" id="SSF52141">
    <property type="entry name" value="Uracil-DNA glycosylase-like"/>
    <property type="match status" value="1"/>
</dbReference>
<dbReference type="STRING" id="701521.PECL_23"/>
<dbReference type="PATRIC" id="fig|701521.8.peg.22"/>
<keyword evidence="3" id="KW-1185">Reference proteome</keyword>
<dbReference type="KEGG" id="pce:PECL_23"/>
<dbReference type="Pfam" id="PF03167">
    <property type="entry name" value="UDG"/>
    <property type="match status" value="1"/>
</dbReference>
<protein>
    <recommendedName>
        <fullName evidence="1">Uracil-DNA glycosylase-like domain-containing protein</fullName>
    </recommendedName>
</protein>
<dbReference type="InterPro" id="IPR005122">
    <property type="entry name" value="Uracil-DNA_glycosylase-like"/>
</dbReference>
<dbReference type="HOGENOM" id="CLU_075800_0_0_9"/>
<dbReference type="SMART" id="SM00986">
    <property type="entry name" value="UDG"/>
    <property type="match status" value="1"/>
</dbReference>
<evidence type="ECO:0000313" key="3">
    <source>
        <dbReference type="Proteomes" id="UP000005444"/>
    </source>
</evidence>
<reference evidence="2 3" key="1">
    <citation type="journal article" date="2012" name="J. Bacteriol.">
        <title>Complete Genome Sequence of the Beer Spoilage Organism Pediococcus claussenii ATCC BAA-344T.</title>
        <authorList>
            <person name="Pittet V."/>
            <person name="Abegunde T."/>
            <person name="Marfleet T."/>
            <person name="Haakensen M."/>
            <person name="Morrow K."/>
            <person name="Jayaprakash T."/>
            <person name="Schroeder K."/>
            <person name="Trost B."/>
            <person name="Byrns S."/>
            <person name="Bergsveinson J."/>
            <person name="Kusalik A."/>
            <person name="Ziola B."/>
        </authorList>
    </citation>
    <scope>NUCLEOTIDE SEQUENCE [LARGE SCALE GENOMIC DNA]</scope>
    <source>
        <strain evidence="2 3">ATCC BAA-344</strain>
    </source>
</reference>
<dbReference type="PANTHER" id="PTHR42160">
    <property type="entry name" value="URACIL-DNA GLYCOSYLASE SUPERFAMILY PROTEIN"/>
    <property type="match status" value="1"/>
</dbReference>
<dbReference type="RefSeq" id="WP_014214559.1">
    <property type="nucleotide sequence ID" value="NC_016605.1"/>
</dbReference>
<dbReference type="Gene3D" id="3.40.470.10">
    <property type="entry name" value="Uracil-DNA glycosylase-like domain"/>
    <property type="match status" value="1"/>
</dbReference>
<dbReference type="InterPro" id="IPR036895">
    <property type="entry name" value="Uracil-DNA_glycosylase-like_sf"/>
</dbReference>
<dbReference type="CDD" id="cd10033">
    <property type="entry name" value="UDG_like"/>
    <property type="match status" value="1"/>
</dbReference>
<evidence type="ECO:0000313" key="2">
    <source>
        <dbReference type="EMBL" id="AEV94361.1"/>
    </source>
</evidence>
<dbReference type="InterPro" id="IPR047124">
    <property type="entry name" value="HI_0220.2"/>
</dbReference>
<sequence>MNPNSAYFKDIMDDPANKIYTAQNWHPIYSINPQARILIIGQAPGKRVQETEIMWNDKSGDRLRNWMGISREIFYDSGEIAVIPMDFYYPGKASSGDVPPRKGIAEKWHPKLLATMPNIQLTILIGAYSQKLYLNLPASAKITDIVKNYQKFLPNYFPIVHPSPRNNIWLSRNPWFEQAVVPELQKQISKIMDKN</sequence>
<dbReference type="SMART" id="SM00987">
    <property type="entry name" value="UreE_C"/>
    <property type="match status" value="1"/>
</dbReference>
<dbReference type="eggNOG" id="COG1573">
    <property type="taxonomic scope" value="Bacteria"/>
</dbReference>
<organism evidence="2 3">
    <name type="scientific">Pediococcus claussenii (strain ATCC BAA-344 / DSM 14800 / JCM 18046 / KCTC 3811 / LMG 21948 / P06)</name>
    <dbReference type="NCBI Taxonomy" id="701521"/>
    <lineage>
        <taxon>Bacteria</taxon>
        <taxon>Bacillati</taxon>
        <taxon>Bacillota</taxon>
        <taxon>Bacilli</taxon>
        <taxon>Lactobacillales</taxon>
        <taxon>Lactobacillaceae</taxon>
        <taxon>Pediococcus</taxon>
    </lineage>
</organism>
<name>G8PEA0_PEDCP</name>
<feature type="domain" description="Uracil-DNA glycosylase-like" evidence="1">
    <location>
        <begin position="28"/>
        <end position="185"/>
    </location>
</feature>